<comment type="caution">
    <text evidence="6">The sequence shown here is derived from an EMBL/GenBank/DDBJ whole genome shotgun (WGS) entry which is preliminary data.</text>
</comment>
<evidence type="ECO:0000256" key="1">
    <source>
        <dbReference type="ARBA" id="ARBA00006739"/>
    </source>
</evidence>
<dbReference type="Gene3D" id="3.90.550.10">
    <property type="entry name" value="Spore Coat Polysaccharide Biosynthesis Protein SpsA, Chain A"/>
    <property type="match status" value="1"/>
</dbReference>
<dbReference type="PANTHER" id="PTHR43179:SF12">
    <property type="entry name" value="GALACTOFURANOSYLTRANSFERASE GLFT2"/>
    <property type="match status" value="1"/>
</dbReference>
<keyword evidence="4" id="KW-0812">Transmembrane</keyword>
<keyword evidence="7" id="KW-1185">Reference proteome</keyword>
<organism evidence="6 7">
    <name type="scientific">Neiella holothuriorum</name>
    <dbReference type="NCBI Taxonomy" id="2870530"/>
    <lineage>
        <taxon>Bacteria</taxon>
        <taxon>Pseudomonadati</taxon>
        <taxon>Pseudomonadota</taxon>
        <taxon>Gammaproteobacteria</taxon>
        <taxon>Alteromonadales</taxon>
        <taxon>Echinimonadaceae</taxon>
        <taxon>Neiella</taxon>
    </lineage>
</organism>
<dbReference type="PANTHER" id="PTHR43179">
    <property type="entry name" value="RHAMNOSYLTRANSFERASE WBBL"/>
    <property type="match status" value="1"/>
</dbReference>
<accession>A0ABS7EGI5</accession>
<name>A0ABS7EGI5_9GAMM</name>
<comment type="similarity">
    <text evidence="1">Belongs to the glycosyltransferase 2 family.</text>
</comment>
<reference evidence="6" key="1">
    <citation type="submission" date="2021-07" db="EMBL/GenBank/DDBJ databases">
        <title>Neiella marina sp. nov., isolated from the intestinal content of sea cucumber Apostichopus japonicus.</title>
        <authorList>
            <person name="Bai X."/>
        </authorList>
    </citation>
    <scope>NUCLEOTIDE SEQUENCE</scope>
    <source>
        <strain evidence="6">126</strain>
    </source>
</reference>
<proteinExistence type="inferred from homology"/>
<evidence type="ECO:0000256" key="2">
    <source>
        <dbReference type="ARBA" id="ARBA00022676"/>
    </source>
</evidence>
<dbReference type="Pfam" id="PF00535">
    <property type="entry name" value="Glycos_transf_2"/>
    <property type="match status" value="1"/>
</dbReference>
<dbReference type="EMBL" id="JAHZSS010000011">
    <property type="protein sequence ID" value="MBW8191457.1"/>
    <property type="molecule type" value="Genomic_DNA"/>
</dbReference>
<dbReference type="RefSeq" id="WP_220104138.1">
    <property type="nucleotide sequence ID" value="NZ_JAHZSS010000011.1"/>
</dbReference>
<evidence type="ECO:0000256" key="3">
    <source>
        <dbReference type="ARBA" id="ARBA00022679"/>
    </source>
</evidence>
<gene>
    <name evidence="6" type="ORF">K0504_10455</name>
</gene>
<dbReference type="SUPFAM" id="SSF53448">
    <property type="entry name" value="Nucleotide-diphospho-sugar transferases"/>
    <property type="match status" value="1"/>
</dbReference>
<feature type="domain" description="Glycosyltransferase 2-like" evidence="5">
    <location>
        <begin position="6"/>
        <end position="166"/>
    </location>
</feature>
<evidence type="ECO:0000259" key="5">
    <source>
        <dbReference type="Pfam" id="PF00535"/>
    </source>
</evidence>
<feature type="transmembrane region" description="Helical" evidence="4">
    <location>
        <begin position="245"/>
        <end position="265"/>
    </location>
</feature>
<keyword evidence="2" id="KW-0328">Glycosyltransferase</keyword>
<keyword evidence="4" id="KW-1133">Transmembrane helix</keyword>
<keyword evidence="4" id="KW-0472">Membrane</keyword>
<dbReference type="Proteomes" id="UP001166251">
    <property type="component" value="Unassembled WGS sequence"/>
</dbReference>
<evidence type="ECO:0000256" key="4">
    <source>
        <dbReference type="SAM" id="Phobius"/>
    </source>
</evidence>
<keyword evidence="3" id="KW-0808">Transferase</keyword>
<protein>
    <submittedName>
        <fullName evidence="6">Glycosyltransferase</fullName>
    </submittedName>
</protein>
<evidence type="ECO:0000313" key="7">
    <source>
        <dbReference type="Proteomes" id="UP001166251"/>
    </source>
</evidence>
<dbReference type="CDD" id="cd00761">
    <property type="entry name" value="Glyco_tranf_GTA_type"/>
    <property type="match status" value="1"/>
</dbReference>
<dbReference type="InterPro" id="IPR029044">
    <property type="entry name" value="Nucleotide-diphossugar_trans"/>
</dbReference>
<dbReference type="InterPro" id="IPR001173">
    <property type="entry name" value="Glyco_trans_2-like"/>
</dbReference>
<sequence>MNTTITVCLCTYKREHLKLTLASLAAQQLPEGVSFNVSIVDNDKDGSGKVWVDQCRAETNLQLHYQIQSEKNISVARNATVAAADGDWLAFLDDDEIAEPDWLAQLLDCAQQYQADVVQGALKVNYPDHTPDWILAGDYFGKHLPPTGTQRQVGSTCNALVKRSALPHPTEPFDKQFGITGGGDTHFFSRIHQAGGLMVSCCEAVVSETVEDNRLNESYLRRRALRVGETYSVIFFQEISSLRKLLVISKASALILVGGLVSLILSPTGKQYSLFYKLKMLQNWGKLRYFMSLNPVEIYK</sequence>
<evidence type="ECO:0000313" key="6">
    <source>
        <dbReference type="EMBL" id="MBW8191457.1"/>
    </source>
</evidence>